<evidence type="ECO:0000313" key="3">
    <source>
        <dbReference type="Proteomes" id="UP000250321"/>
    </source>
</evidence>
<dbReference type="Proteomes" id="UP000250321">
    <property type="component" value="Unassembled WGS sequence"/>
</dbReference>
<organism evidence="2 3">
    <name type="scientific">Prunus yedoensis var. nudiflora</name>
    <dbReference type="NCBI Taxonomy" id="2094558"/>
    <lineage>
        <taxon>Eukaryota</taxon>
        <taxon>Viridiplantae</taxon>
        <taxon>Streptophyta</taxon>
        <taxon>Embryophyta</taxon>
        <taxon>Tracheophyta</taxon>
        <taxon>Spermatophyta</taxon>
        <taxon>Magnoliopsida</taxon>
        <taxon>eudicotyledons</taxon>
        <taxon>Gunneridae</taxon>
        <taxon>Pentapetalae</taxon>
        <taxon>rosids</taxon>
        <taxon>fabids</taxon>
        <taxon>Rosales</taxon>
        <taxon>Rosaceae</taxon>
        <taxon>Amygdaloideae</taxon>
        <taxon>Amygdaleae</taxon>
        <taxon>Prunus</taxon>
    </lineage>
</organism>
<dbReference type="EMBL" id="PJQY01002159">
    <property type="protein sequence ID" value="PQP95965.1"/>
    <property type="molecule type" value="Genomic_DNA"/>
</dbReference>
<comment type="caution">
    <text evidence="2">The sequence shown here is derived from an EMBL/GenBank/DDBJ whole genome shotgun (WGS) entry which is preliminary data.</text>
</comment>
<evidence type="ECO:0000313" key="2">
    <source>
        <dbReference type="EMBL" id="PQP95965.1"/>
    </source>
</evidence>
<name>A0A314Z2R7_PRUYE</name>
<proteinExistence type="predicted"/>
<gene>
    <name evidence="2" type="ORF">Pyn_34125</name>
</gene>
<evidence type="ECO:0000256" key="1">
    <source>
        <dbReference type="SAM" id="MobiDB-lite"/>
    </source>
</evidence>
<accession>A0A314Z2R7</accession>
<dbReference type="AlphaFoldDB" id="A0A314Z2R7"/>
<protein>
    <submittedName>
        <fullName evidence="2">Serine/threonine protein phosphatase 2A 57 kDa regulatory subunit B beta isoform</fullName>
    </submittedName>
</protein>
<keyword evidence="3" id="KW-1185">Reference proteome</keyword>
<reference evidence="2 3" key="1">
    <citation type="submission" date="2018-02" db="EMBL/GenBank/DDBJ databases">
        <title>Draft genome of wild Prunus yedoensis var. nudiflora.</title>
        <authorList>
            <person name="Baek S."/>
            <person name="Kim J.-H."/>
            <person name="Choi K."/>
            <person name="Kim G.-B."/>
            <person name="Cho A."/>
            <person name="Jang H."/>
            <person name="Shin C.-H."/>
            <person name="Yu H.-J."/>
            <person name="Mun J.-H."/>
        </authorList>
    </citation>
    <scope>NUCLEOTIDE SEQUENCE [LARGE SCALE GENOMIC DNA]</scope>
    <source>
        <strain evidence="3">cv. Jeju island</strain>
        <tissue evidence="2">Leaf</tissue>
    </source>
</reference>
<sequence>MFKKIIKGNKKPSKSDSHDPSSYGYGPPGTRNSGSVANVVVNHASRAGPAASGPNSGGAPGITAPFVADNVLMRVPFCYNGDQMNVYLRVSPMGKDL</sequence>
<feature type="compositionally biased region" description="Basic residues" evidence="1">
    <location>
        <begin position="1"/>
        <end position="12"/>
    </location>
</feature>
<dbReference type="STRING" id="2094558.A0A314Z2R7"/>
<feature type="region of interest" description="Disordered" evidence="1">
    <location>
        <begin position="1"/>
        <end position="35"/>
    </location>
</feature>